<dbReference type="RefSeq" id="WP_343766932.1">
    <property type="nucleotide sequence ID" value="NZ_BAAACF010000001.1"/>
</dbReference>
<dbReference type="Pfam" id="PF04463">
    <property type="entry name" value="2-thiour_desulf"/>
    <property type="match status" value="1"/>
</dbReference>
<dbReference type="PANTHER" id="PTHR30087:SF0">
    <property type="entry name" value="INNER MEMBRANE PROTEIN"/>
    <property type="match status" value="1"/>
</dbReference>
<comment type="caution">
    <text evidence="2">The sequence shown here is derived from an EMBL/GenBank/DDBJ whole genome shotgun (WGS) entry which is preliminary data.</text>
</comment>
<dbReference type="InterPro" id="IPR013560">
    <property type="entry name" value="DUF1722"/>
</dbReference>
<dbReference type="EMBL" id="BAAACF010000001">
    <property type="protein sequence ID" value="GAA0719697.1"/>
    <property type="molecule type" value="Genomic_DNA"/>
</dbReference>
<reference evidence="3" key="1">
    <citation type="journal article" date="2019" name="Int. J. Syst. Evol. Microbiol.">
        <title>The Global Catalogue of Microorganisms (GCM) 10K type strain sequencing project: providing services to taxonomists for standard genome sequencing and annotation.</title>
        <authorList>
            <consortium name="The Broad Institute Genomics Platform"/>
            <consortium name="The Broad Institute Genome Sequencing Center for Infectious Disease"/>
            <person name="Wu L."/>
            <person name="Ma J."/>
        </authorList>
    </citation>
    <scope>NUCLEOTIDE SEQUENCE [LARGE SCALE GENOMIC DNA]</scope>
    <source>
        <strain evidence="3">JCM 1405</strain>
    </source>
</reference>
<gene>
    <name evidence="2" type="ORF">GCM10008905_08080</name>
</gene>
<protein>
    <submittedName>
        <fullName evidence="2">DUF523 and DUF1722 domain-containing protein</fullName>
    </submittedName>
</protein>
<evidence type="ECO:0000313" key="3">
    <source>
        <dbReference type="Proteomes" id="UP001500339"/>
    </source>
</evidence>
<dbReference type="PIRSF" id="PIRSF037004">
    <property type="entry name" value="UCP037004"/>
    <property type="match status" value="1"/>
</dbReference>
<accession>A0ABP3TXF9</accession>
<dbReference type="InterPro" id="IPR017087">
    <property type="entry name" value="UCP037004"/>
</dbReference>
<dbReference type="PANTHER" id="PTHR30087">
    <property type="entry name" value="INNER MEMBRANE PROTEIN"/>
    <property type="match status" value="1"/>
</dbReference>
<name>A0ABP3TXF9_9CLOT</name>
<evidence type="ECO:0000313" key="2">
    <source>
        <dbReference type="EMBL" id="GAA0719697.1"/>
    </source>
</evidence>
<organism evidence="2 3">
    <name type="scientific">Clostridium malenominatum</name>
    <dbReference type="NCBI Taxonomy" id="1539"/>
    <lineage>
        <taxon>Bacteria</taxon>
        <taxon>Bacillati</taxon>
        <taxon>Bacillota</taxon>
        <taxon>Clostridia</taxon>
        <taxon>Eubacteriales</taxon>
        <taxon>Clostridiaceae</taxon>
        <taxon>Clostridium</taxon>
    </lineage>
</organism>
<evidence type="ECO:0000259" key="1">
    <source>
        <dbReference type="Pfam" id="PF08349"/>
    </source>
</evidence>
<sequence>MINFEKPRICVSRCLGFEACRYDGQMNSQDFIEKLKGEVEIITVCPEVQIGLPIPRESLRIIKEKEELYLIQPKTGGDFTKDMVEFSKEFIGELKDIDGFILKSRSPSCGIKEVKIYNGREKASSSEKGVGFFAEAAIKNYPNYPIEDEGRLTNYKIREHFLTRIYINAAFRGIKNANTMGELVKFHSRNKMLLMAYNQKELKELGNIVANHEKYKVEKVLEEYERHLKMAFSKNARYTSNINVLNKSMALFSKYITLEEKEFIRDTIEKYREGKLPLSTCLYMIKSYAIRFGITEMLEQSFFAPYPDDLIELRDSGKGREE</sequence>
<dbReference type="Pfam" id="PF08349">
    <property type="entry name" value="DUF1722"/>
    <property type="match status" value="1"/>
</dbReference>
<feature type="domain" description="DUF1722" evidence="1">
    <location>
        <begin position="191"/>
        <end position="307"/>
    </location>
</feature>
<proteinExistence type="predicted"/>
<dbReference type="Proteomes" id="UP001500339">
    <property type="component" value="Unassembled WGS sequence"/>
</dbReference>
<dbReference type="InterPro" id="IPR007553">
    <property type="entry name" value="2-thiour_desulf"/>
</dbReference>
<keyword evidence="3" id="KW-1185">Reference proteome</keyword>